<feature type="chain" id="PRO_5030596562" description="Tripartite tricarboxylate transporter substrate binding protein" evidence="2">
    <location>
        <begin position="35"/>
        <end position="332"/>
    </location>
</feature>
<dbReference type="InterPro" id="IPR042100">
    <property type="entry name" value="Bug_dom1"/>
</dbReference>
<evidence type="ECO:0000256" key="2">
    <source>
        <dbReference type="SAM" id="SignalP"/>
    </source>
</evidence>
<evidence type="ECO:0000313" key="4">
    <source>
        <dbReference type="Proteomes" id="UP000542125"/>
    </source>
</evidence>
<keyword evidence="4" id="KW-1185">Reference proteome</keyword>
<comment type="caution">
    <text evidence="3">The sequence shown here is derived from an EMBL/GenBank/DDBJ whole genome shotgun (WGS) entry which is preliminary data.</text>
</comment>
<dbReference type="Proteomes" id="UP000542125">
    <property type="component" value="Unassembled WGS sequence"/>
</dbReference>
<dbReference type="Gene3D" id="3.40.190.150">
    <property type="entry name" value="Bordetella uptake gene, domain 1"/>
    <property type="match status" value="1"/>
</dbReference>
<organism evidence="3 4">
    <name type="scientific">Pigmentiphaga litoralis</name>
    <dbReference type="NCBI Taxonomy" id="516702"/>
    <lineage>
        <taxon>Bacteria</taxon>
        <taxon>Pseudomonadati</taxon>
        <taxon>Pseudomonadota</taxon>
        <taxon>Betaproteobacteria</taxon>
        <taxon>Burkholderiales</taxon>
        <taxon>Alcaligenaceae</taxon>
        <taxon>Pigmentiphaga</taxon>
    </lineage>
</organism>
<sequence>MTTTSLLPSLRTLAASALLASATLALPMAASAQAAFPNKPVRLIVPTAPGGGTDFMARVLAQKLTDKLGVSVVVENKGGAGGTIGSDYVAKAPADGYTLLMGYIGTHGTNPALEKLPYDAVKDFAPITQAAVAQTGLLVNPAVKAQSVKELVALLKAEPGKLNYASSGKGSMPHIAGALFAQLTGTDMTPIHYRGAAPALADTVAGRTQLMFGTLVSGSGQIKNGTVRALAITGKKRSPLFPDVPTFAEAGLADFEVPQWYGVFAPAGTPKDVVAKLYQASLEALKDPELQKRFAEQGADVVTSSPDAFAALVQSEIAKWTKVIRAAQITAE</sequence>
<evidence type="ECO:0008006" key="5">
    <source>
        <dbReference type="Google" id="ProtNLM"/>
    </source>
</evidence>
<dbReference type="EMBL" id="JACBYR010000001">
    <property type="protein sequence ID" value="NYE84615.1"/>
    <property type="molecule type" value="Genomic_DNA"/>
</dbReference>
<protein>
    <recommendedName>
        <fullName evidence="5">Tripartite tricarboxylate transporter substrate binding protein</fullName>
    </recommendedName>
</protein>
<name>A0A7Y9LPL6_9BURK</name>
<dbReference type="SUPFAM" id="SSF53850">
    <property type="entry name" value="Periplasmic binding protein-like II"/>
    <property type="match status" value="1"/>
</dbReference>
<dbReference type="RefSeq" id="WP_179588286.1">
    <property type="nucleotide sequence ID" value="NZ_JACBYR010000001.1"/>
</dbReference>
<dbReference type="Gene3D" id="3.40.190.10">
    <property type="entry name" value="Periplasmic binding protein-like II"/>
    <property type="match status" value="1"/>
</dbReference>
<dbReference type="Pfam" id="PF03401">
    <property type="entry name" value="TctC"/>
    <property type="match status" value="1"/>
</dbReference>
<evidence type="ECO:0000313" key="3">
    <source>
        <dbReference type="EMBL" id="NYE84615.1"/>
    </source>
</evidence>
<reference evidence="3 4" key="1">
    <citation type="submission" date="2020-07" db="EMBL/GenBank/DDBJ databases">
        <title>Genomic Encyclopedia of Type Strains, Phase IV (KMG-V): Genome sequencing to study the core and pangenomes of soil and plant-associated prokaryotes.</title>
        <authorList>
            <person name="Whitman W."/>
        </authorList>
    </citation>
    <scope>NUCLEOTIDE SEQUENCE [LARGE SCALE GENOMIC DNA]</scope>
    <source>
        <strain evidence="3 4">SAS40</strain>
    </source>
</reference>
<accession>A0A7Y9LPL6</accession>
<comment type="similarity">
    <text evidence="1">Belongs to the UPF0065 (bug) family.</text>
</comment>
<dbReference type="PIRSF" id="PIRSF017082">
    <property type="entry name" value="YflP"/>
    <property type="match status" value="1"/>
</dbReference>
<dbReference type="PANTHER" id="PTHR42928:SF5">
    <property type="entry name" value="BLR1237 PROTEIN"/>
    <property type="match status" value="1"/>
</dbReference>
<gene>
    <name evidence="3" type="ORF">FHW18_003886</name>
</gene>
<dbReference type="PANTHER" id="PTHR42928">
    <property type="entry name" value="TRICARBOXYLATE-BINDING PROTEIN"/>
    <property type="match status" value="1"/>
</dbReference>
<proteinExistence type="inferred from homology"/>
<keyword evidence="2" id="KW-0732">Signal</keyword>
<dbReference type="AlphaFoldDB" id="A0A7Y9LPL6"/>
<dbReference type="CDD" id="cd13578">
    <property type="entry name" value="PBP2_Bug27"/>
    <property type="match status" value="1"/>
</dbReference>
<dbReference type="InterPro" id="IPR005064">
    <property type="entry name" value="BUG"/>
</dbReference>
<evidence type="ECO:0000256" key="1">
    <source>
        <dbReference type="ARBA" id="ARBA00006987"/>
    </source>
</evidence>
<feature type="signal peptide" evidence="2">
    <location>
        <begin position="1"/>
        <end position="34"/>
    </location>
</feature>